<evidence type="ECO:0000313" key="1">
    <source>
        <dbReference type="EMBL" id="REH36920.1"/>
    </source>
</evidence>
<dbReference type="Gene3D" id="3.40.30.10">
    <property type="entry name" value="Glutaredoxin"/>
    <property type="match status" value="1"/>
</dbReference>
<dbReference type="EMBL" id="QUNR01000004">
    <property type="protein sequence ID" value="REH36920.1"/>
    <property type="molecule type" value="Genomic_DNA"/>
</dbReference>
<dbReference type="InterPro" id="IPR036249">
    <property type="entry name" value="Thioredoxin-like_sf"/>
</dbReference>
<dbReference type="SUPFAM" id="SSF52833">
    <property type="entry name" value="Thioredoxin-like"/>
    <property type="match status" value="1"/>
</dbReference>
<comment type="caution">
    <text evidence="1">The sequence shown here is derived from an EMBL/GenBank/DDBJ whole genome shotgun (WGS) entry which is preliminary data.</text>
</comment>
<dbReference type="OrthoDB" id="8537427at2"/>
<keyword evidence="2" id="KW-1185">Reference proteome</keyword>
<organism evidence="1 2">
    <name type="scientific">Paraperlucidibaca baekdonensis</name>
    <dbReference type="NCBI Taxonomy" id="748120"/>
    <lineage>
        <taxon>Bacteria</taxon>
        <taxon>Pseudomonadati</taxon>
        <taxon>Pseudomonadota</taxon>
        <taxon>Gammaproteobacteria</taxon>
        <taxon>Moraxellales</taxon>
        <taxon>Moraxellaceae</taxon>
        <taxon>Paraperlucidibaca</taxon>
    </lineage>
</organism>
<dbReference type="Proteomes" id="UP000256774">
    <property type="component" value="Unassembled WGS sequence"/>
</dbReference>
<gene>
    <name evidence="1" type="ORF">DFR26_2060</name>
</gene>
<name>A0A3E0H1Z9_9GAMM</name>
<reference evidence="1 2" key="1">
    <citation type="submission" date="2018-08" db="EMBL/GenBank/DDBJ databases">
        <title>Genomic Encyclopedia of Type Strains, Phase IV (KMG-IV): sequencing the most valuable type-strain genomes for metagenomic binning, comparative biology and taxonomic classification.</title>
        <authorList>
            <person name="Goeker M."/>
        </authorList>
    </citation>
    <scope>NUCLEOTIDE SEQUENCE [LARGE SCALE GENOMIC DNA]</scope>
    <source>
        <strain evidence="1 2">DSM 26022</strain>
    </source>
</reference>
<dbReference type="AlphaFoldDB" id="A0A3E0H1Z9"/>
<sequence length="79" mass="8909">MIELLGTLGCHLCDDAERVLEQLARVQPLHWQSVDIALDEALCLAYGEQIPVLRLSADAVLYWPFSVLDVQRFLARSIT</sequence>
<evidence type="ECO:0000313" key="2">
    <source>
        <dbReference type="Proteomes" id="UP000256774"/>
    </source>
</evidence>
<accession>A0A3E0H1Z9</accession>
<dbReference type="Pfam" id="PF05768">
    <property type="entry name" value="Glrx-like"/>
    <property type="match status" value="1"/>
</dbReference>
<proteinExistence type="predicted"/>
<protein>
    <submittedName>
        <fullName evidence="1">Glutaredoxin-like protein DUF836</fullName>
    </submittedName>
</protein>
<dbReference type="InterPro" id="IPR008554">
    <property type="entry name" value="Glutaredoxin-like"/>
</dbReference>
<dbReference type="RefSeq" id="WP_116208951.1">
    <property type="nucleotide sequence ID" value="NZ_QUNR01000004.1"/>
</dbReference>